<dbReference type="Gene3D" id="3.30.70.270">
    <property type="match status" value="1"/>
</dbReference>
<keyword evidence="1" id="KW-0812">Transmembrane</keyword>
<dbReference type="Pfam" id="PF00990">
    <property type="entry name" value="GGDEF"/>
    <property type="match status" value="1"/>
</dbReference>
<dbReference type="RefSeq" id="WP_111957686.1">
    <property type="nucleotide sequence ID" value="NZ_CP036313.1"/>
</dbReference>
<dbReference type="SMART" id="SM00267">
    <property type="entry name" value="GGDEF"/>
    <property type="match status" value="1"/>
</dbReference>
<dbReference type="OrthoDB" id="7673416at2"/>
<dbReference type="NCBIfam" id="TIGR00254">
    <property type="entry name" value="GGDEF"/>
    <property type="match status" value="1"/>
</dbReference>
<dbReference type="Proteomes" id="UP000248798">
    <property type="component" value="Unassembled WGS sequence"/>
</dbReference>
<dbReference type="AlphaFoldDB" id="A0A328FAQ5"/>
<dbReference type="Proteomes" id="UP000293902">
    <property type="component" value="Chromosome"/>
</dbReference>
<keyword evidence="1" id="KW-0472">Membrane</keyword>
<accession>A0A328FAQ5</accession>
<evidence type="ECO:0000256" key="1">
    <source>
        <dbReference type="SAM" id="Phobius"/>
    </source>
</evidence>
<dbReference type="CDD" id="cd01948">
    <property type="entry name" value="EAL"/>
    <property type="match status" value="1"/>
</dbReference>
<dbReference type="EMBL" id="CP036313">
    <property type="protein sequence ID" value="QBH14494.1"/>
    <property type="molecule type" value="Genomic_DNA"/>
</dbReference>
<sequence length="548" mass="61260">MDKLRRSLRSNVKLMKSEITRYALFGTLIAFGAVILATAINAHLQSGQITFETLIKAQQTNVTLWFMDAMPFIFAFWGQYTSTIMAYEASSMVMDQTADLRNLNVKLEHKAVHDATHDALTGLPNRALLYDRLNHAIQIASRRKAGLVMMLLNLDEFKQINETLGHYSGDQLLCQVVSRLQIIIRKSDTLARVGGDEFAILLDMSTHREMVLNIVKKLQKIFMEPFSIEGLNIEVMASIGIASFPDHGSEADAIMQRASLALVNAKQNTKRFAVYNKEMEKGSPRHITMMGELRHAIDTSELMVYYQPKVNLGQARVSSVEALVRWQHPEHGFLSPDEFIPMAERTGLIRPLTIWVLNTALKQGEQWYKKGLKIGVAVNLSPAALLDTELPNVIVGMLSLYEIPARYIALEVTEGSMIKDPDLALKILNRLAELGIKISIDDFGTGYSSLAYLKKLPAKELKIDKSFVIDMLESESDAVIVKSIIDLGHNLSMKVVAEGVENKETAMKLKALGCDILQGFYFSKALDHEALIHWLGKNGDPTSHLYAL</sequence>
<dbReference type="SMART" id="SM00052">
    <property type="entry name" value="EAL"/>
    <property type="match status" value="1"/>
</dbReference>
<protein>
    <submittedName>
        <fullName evidence="4">EAL domain-containing protein</fullName>
    </submittedName>
    <submittedName>
        <fullName evidence="5">GGDEF-domain containing protein</fullName>
    </submittedName>
</protein>
<keyword evidence="7" id="KW-1185">Reference proteome</keyword>
<dbReference type="InterPro" id="IPR029787">
    <property type="entry name" value="Nucleotide_cyclase"/>
</dbReference>
<dbReference type="Gene3D" id="3.20.20.450">
    <property type="entry name" value="EAL domain"/>
    <property type="match status" value="1"/>
</dbReference>
<reference evidence="5 6" key="1">
    <citation type="submission" date="2018-06" db="EMBL/GenBank/DDBJ databases">
        <title>Complete Genome Sequence of Desulfobacter hydrogenophilus (DSM3380).</title>
        <authorList>
            <person name="Marietou A."/>
            <person name="Schreiber L."/>
            <person name="Marshall I."/>
            <person name="Jorgensen B."/>
        </authorList>
    </citation>
    <scope>NUCLEOTIDE SEQUENCE [LARGE SCALE GENOMIC DNA]</scope>
    <source>
        <strain evidence="5 6">DSM 3380</strain>
    </source>
</reference>
<dbReference type="InterPro" id="IPR000160">
    <property type="entry name" value="GGDEF_dom"/>
</dbReference>
<dbReference type="PANTHER" id="PTHR44757">
    <property type="entry name" value="DIGUANYLATE CYCLASE DGCP"/>
    <property type="match status" value="1"/>
</dbReference>
<dbReference type="PROSITE" id="PS50887">
    <property type="entry name" value="GGDEF"/>
    <property type="match status" value="1"/>
</dbReference>
<feature type="domain" description="EAL" evidence="2">
    <location>
        <begin position="286"/>
        <end position="539"/>
    </location>
</feature>
<feature type="transmembrane region" description="Helical" evidence="1">
    <location>
        <begin position="21"/>
        <end position="44"/>
    </location>
</feature>
<dbReference type="EMBL" id="QLNI01000027">
    <property type="protein sequence ID" value="RAM01449.1"/>
    <property type="molecule type" value="Genomic_DNA"/>
</dbReference>
<reference evidence="4 7" key="2">
    <citation type="submission" date="2019-02" db="EMBL/GenBank/DDBJ databases">
        <title>Complete genome sequence of Desulfobacter hydrogenophilus AcRS1.</title>
        <authorList>
            <person name="Marietou A."/>
            <person name="Lund M.B."/>
            <person name="Marshall I.P.G."/>
            <person name="Schreiber L."/>
            <person name="Jorgensen B."/>
        </authorList>
    </citation>
    <scope>NUCLEOTIDE SEQUENCE [LARGE SCALE GENOMIC DNA]</scope>
    <source>
        <strain evidence="4 7">AcRS1</strain>
    </source>
</reference>
<proteinExistence type="predicted"/>
<dbReference type="SUPFAM" id="SSF55073">
    <property type="entry name" value="Nucleotide cyclase"/>
    <property type="match status" value="1"/>
</dbReference>
<dbReference type="PANTHER" id="PTHR44757:SF2">
    <property type="entry name" value="BIOFILM ARCHITECTURE MAINTENANCE PROTEIN MBAA"/>
    <property type="match status" value="1"/>
</dbReference>
<evidence type="ECO:0000313" key="5">
    <source>
        <dbReference type="EMBL" id="RAM01449.1"/>
    </source>
</evidence>
<dbReference type="InterPro" id="IPR035919">
    <property type="entry name" value="EAL_sf"/>
</dbReference>
<evidence type="ECO:0000259" key="3">
    <source>
        <dbReference type="PROSITE" id="PS50887"/>
    </source>
</evidence>
<dbReference type="Pfam" id="PF00563">
    <property type="entry name" value="EAL"/>
    <property type="match status" value="1"/>
</dbReference>
<evidence type="ECO:0000313" key="6">
    <source>
        <dbReference type="Proteomes" id="UP000248798"/>
    </source>
</evidence>
<dbReference type="InterPro" id="IPR001633">
    <property type="entry name" value="EAL_dom"/>
</dbReference>
<evidence type="ECO:0000313" key="4">
    <source>
        <dbReference type="EMBL" id="QBH14494.1"/>
    </source>
</evidence>
<dbReference type="InterPro" id="IPR052155">
    <property type="entry name" value="Biofilm_reg_signaling"/>
</dbReference>
<dbReference type="SUPFAM" id="SSF141868">
    <property type="entry name" value="EAL domain-like"/>
    <property type="match status" value="1"/>
</dbReference>
<dbReference type="InterPro" id="IPR043128">
    <property type="entry name" value="Rev_trsase/Diguanyl_cyclase"/>
</dbReference>
<evidence type="ECO:0000313" key="7">
    <source>
        <dbReference type="Proteomes" id="UP000293902"/>
    </source>
</evidence>
<dbReference type="PROSITE" id="PS50883">
    <property type="entry name" value="EAL"/>
    <property type="match status" value="1"/>
</dbReference>
<organism evidence="5 6">
    <name type="scientific">Desulfobacter hydrogenophilus</name>
    <dbReference type="NCBI Taxonomy" id="2291"/>
    <lineage>
        <taxon>Bacteria</taxon>
        <taxon>Pseudomonadati</taxon>
        <taxon>Thermodesulfobacteriota</taxon>
        <taxon>Desulfobacteria</taxon>
        <taxon>Desulfobacterales</taxon>
        <taxon>Desulfobacteraceae</taxon>
        <taxon>Desulfobacter</taxon>
    </lineage>
</organism>
<keyword evidence="1" id="KW-1133">Transmembrane helix</keyword>
<feature type="domain" description="GGDEF" evidence="3">
    <location>
        <begin position="145"/>
        <end position="277"/>
    </location>
</feature>
<dbReference type="CDD" id="cd01949">
    <property type="entry name" value="GGDEF"/>
    <property type="match status" value="1"/>
</dbReference>
<evidence type="ECO:0000259" key="2">
    <source>
        <dbReference type="PROSITE" id="PS50883"/>
    </source>
</evidence>
<name>A0A328FAQ5_9BACT</name>
<gene>
    <name evidence="5" type="ORF">DO021_13910</name>
    <name evidence="4" type="ORF">EYB58_17125</name>
</gene>